<accession>A0A1A6C852</accession>
<comment type="caution">
    <text evidence="6">The sequence shown here is derived from an EMBL/GenBank/DDBJ whole genome shotgun (WGS) entry which is preliminary data.</text>
</comment>
<dbReference type="Proteomes" id="UP000029273">
    <property type="component" value="Unassembled WGS sequence"/>
</dbReference>
<dbReference type="Gene3D" id="3.90.79.10">
    <property type="entry name" value="Nucleoside Triphosphate Pyrophosphohydrolase"/>
    <property type="match status" value="1"/>
</dbReference>
<sequence length="147" mass="16286">MRFHPHVTVAAVAERAGRFLMVRERIDGQTRYNQPAGHLEAGESLLEAVVRETLEETAWAFQPEALIALYRWVSPAGTTFLRATFAGSVGEENAGCALDTGIEAAEWLTPEAIRALGPRLRSPLVLQAIDDYLLGRRYPLDLLRELA</sequence>
<evidence type="ECO:0000256" key="1">
    <source>
        <dbReference type="ARBA" id="ARBA00007608"/>
    </source>
</evidence>
<evidence type="ECO:0000313" key="6">
    <source>
        <dbReference type="EMBL" id="OBS10748.1"/>
    </source>
</evidence>
<dbReference type="OrthoDB" id="8594221at2"/>
<name>A0A1A6C852_9GAMM</name>
<dbReference type="SUPFAM" id="SSF55811">
    <property type="entry name" value="Nudix"/>
    <property type="match status" value="1"/>
</dbReference>
<dbReference type="InterPro" id="IPR033713">
    <property type="entry name" value="NudJ"/>
</dbReference>
<dbReference type="AlphaFoldDB" id="A0A1A6C852"/>
<dbReference type="GO" id="GO:0017110">
    <property type="term" value="F:nucleoside diphosphate phosphatase activity"/>
    <property type="evidence" value="ECO:0007669"/>
    <property type="project" value="InterPro"/>
</dbReference>
<dbReference type="CDD" id="cd03675">
    <property type="entry name" value="NUDIX_Hydrolase"/>
    <property type="match status" value="1"/>
</dbReference>
<dbReference type="EMBL" id="JQSG02000001">
    <property type="protein sequence ID" value="OBS10748.1"/>
    <property type="molecule type" value="Genomic_DNA"/>
</dbReference>
<dbReference type="InterPro" id="IPR015797">
    <property type="entry name" value="NUDIX_hydrolase-like_dom_sf"/>
</dbReference>
<dbReference type="RefSeq" id="WP_038086375.1">
    <property type="nucleotide sequence ID" value="NZ_JQSG02000001.1"/>
</dbReference>
<keyword evidence="4 6" id="KW-0378">Hydrolase</keyword>
<keyword evidence="4" id="KW-0460">Magnesium</keyword>
<comment type="cofactor">
    <cofactor evidence="4">
        <name>Mg(2+)</name>
        <dbReference type="ChEBI" id="CHEBI:18420"/>
    </cofactor>
</comment>
<dbReference type="InterPro" id="IPR000086">
    <property type="entry name" value="NUDIX_hydrolase_dom"/>
</dbReference>
<evidence type="ECO:0000259" key="5">
    <source>
        <dbReference type="PROSITE" id="PS51462"/>
    </source>
</evidence>
<feature type="domain" description="Nudix hydrolase" evidence="5">
    <location>
        <begin position="2"/>
        <end position="133"/>
    </location>
</feature>
<dbReference type="Pfam" id="PF00293">
    <property type="entry name" value="NUDIX"/>
    <property type="match status" value="1"/>
</dbReference>
<keyword evidence="7" id="KW-1185">Reference proteome</keyword>
<dbReference type="GO" id="GO:0017111">
    <property type="term" value="F:ribonucleoside triphosphate phosphatase activity"/>
    <property type="evidence" value="ECO:0007669"/>
    <property type="project" value="InterPro"/>
</dbReference>
<organism evidence="6 7">
    <name type="scientific">Acidihalobacter prosperus</name>
    <dbReference type="NCBI Taxonomy" id="160660"/>
    <lineage>
        <taxon>Bacteria</taxon>
        <taxon>Pseudomonadati</taxon>
        <taxon>Pseudomonadota</taxon>
        <taxon>Gammaproteobacteria</taxon>
        <taxon>Chromatiales</taxon>
        <taxon>Ectothiorhodospiraceae</taxon>
        <taxon>Acidihalobacter</taxon>
    </lineage>
</organism>
<gene>
    <name evidence="4" type="primary">nudJ</name>
    <name evidence="6" type="ORF">Thpro_020464</name>
</gene>
<comment type="similarity">
    <text evidence="1 4">Belongs to the Nudix hydrolase family. NudJ subfamily.</text>
</comment>
<dbReference type="EC" id="3.6.1.-" evidence="4"/>
<dbReference type="PANTHER" id="PTHR43222:SF11">
    <property type="entry name" value="PHOSPHATASE NUDJ"/>
    <property type="match status" value="1"/>
</dbReference>
<reference evidence="6 7" key="1">
    <citation type="journal article" date="2014" name="Genome Announc.">
        <title>Draft Genome Sequence of the Iron-Oxidizing, Acidophilic, and Halotolerant 'Thiobacillus prosperus' Type Strain DSM 5130.</title>
        <authorList>
            <person name="Ossandon F.J."/>
            <person name="Cardenas J.P."/>
            <person name="Corbett M."/>
            <person name="Quatrini R."/>
            <person name="Holmes D.S."/>
            <person name="Watkin E."/>
        </authorList>
    </citation>
    <scope>NUCLEOTIDE SEQUENCE [LARGE SCALE GENOMIC DNA]</scope>
    <source>
        <strain evidence="6 7">DSM 5130</strain>
    </source>
</reference>
<evidence type="ECO:0000256" key="2">
    <source>
        <dbReference type="ARBA" id="ARBA00011245"/>
    </source>
</evidence>
<proteinExistence type="inferred from homology"/>
<dbReference type="GO" id="GO:0004787">
    <property type="term" value="F:thiamine diphosphate phosphatase activity"/>
    <property type="evidence" value="ECO:0007669"/>
    <property type="project" value="InterPro"/>
</dbReference>
<evidence type="ECO:0000256" key="3">
    <source>
        <dbReference type="ARBA" id="ARBA00015552"/>
    </source>
</evidence>
<dbReference type="PANTHER" id="PTHR43222">
    <property type="entry name" value="NUDIX HYDROLASE 23"/>
    <property type="match status" value="1"/>
</dbReference>
<comment type="subunit">
    <text evidence="2 4">Monomer.</text>
</comment>
<dbReference type="PROSITE" id="PS51462">
    <property type="entry name" value="NUDIX"/>
    <property type="match status" value="1"/>
</dbReference>
<protein>
    <recommendedName>
        <fullName evidence="3 4">Phosphatase NudJ</fullName>
        <ecNumber evidence="4">3.6.1.-</ecNumber>
    </recommendedName>
</protein>
<evidence type="ECO:0000256" key="4">
    <source>
        <dbReference type="RuleBase" id="RU364043"/>
    </source>
</evidence>
<evidence type="ECO:0000313" key="7">
    <source>
        <dbReference type="Proteomes" id="UP000029273"/>
    </source>
</evidence>